<proteinExistence type="inferred from homology"/>
<feature type="transmembrane region" description="Helical" evidence="8">
    <location>
        <begin position="281"/>
        <end position="301"/>
    </location>
</feature>
<dbReference type="HOGENOM" id="CLU_000445_33_0_0"/>
<organism evidence="11 12">
    <name type="scientific">Calditerrivibrio nitroreducens (strain DSM 19672 / NBRC 101217 / Yu37-1)</name>
    <dbReference type="NCBI Taxonomy" id="768670"/>
    <lineage>
        <taxon>Bacteria</taxon>
        <taxon>Pseudomonadati</taxon>
        <taxon>Deferribacterota</taxon>
        <taxon>Deferribacteres</taxon>
        <taxon>Deferribacterales</taxon>
        <taxon>Calditerrivibrionaceae</taxon>
    </lineage>
</organism>
<evidence type="ECO:0000256" key="6">
    <source>
        <dbReference type="ARBA" id="ARBA00023136"/>
    </source>
</evidence>
<dbReference type="GO" id="GO:0005886">
    <property type="term" value="C:plasma membrane"/>
    <property type="evidence" value="ECO:0007669"/>
    <property type="project" value="UniProtKB-SubCell"/>
</dbReference>
<comment type="subcellular location">
    <subcellularLocation>
        <location evidence="8">Cell membrane</location>
        <topology evidence="8">Multi-pass membrane protein</topology>
    </subcellularLocation>
    <subcellularLocation>
        <location evidence="1">Membrane</location>
        <topology evidence="1">Multi-pass membrane protein</topology>
    </subcellularLocation>
</comment>
<accession>E4TJ50</accession>
<keyword evidence="7 8" id="KW-0924">Ammonia transport</keyword>
<dbReference type="InterPro" id="IPR029020">
    <property type="entry name" value="Ammonium/urea_transptr"/>
</dbReference>
<feature type="transmembrane region" description="Helical" evidence="8">
    <location>
        <begin position="73"/>
        <end position="97"/>
    </location>
</feature>
<evidence type="ECO:0000256" key="4">
    <source>
        <dbReference type="ARBA" id="ARBA00022692"/>
    </source>
</evidence>
<comment type="similarity">
    <text evidence="2 8">Belongs to the ammonia transporter channel (TC 1.A.11.2) family.</text>
</comment>
<name>E4TJ50_CALNY</name>
<dbReference type="eggNOG" id="COG0004">
    <property type="taxonomic scope" value="Bacteria"/>
</dbReference>
<sequence length="428" mass="45423" precursor="true">MKKFLCTISTFVMAIGLAHAEDKPVLSGADTAWIIVATSLVMIMTPAGLALFYGGMTRSKNILNTIGMSFMSYAIASILWVILLFSLAFGPDIGGIIGGTEYLFFNNIKVTDLQGSIPKILFASFQMTFAGITLALISGSIVERVKFSFWLVFGSLWLIFVYSPIAHWVWGGGFIGSMGALDFAGGTVVHINAGVSGLVLAILIGKRKDYGKTAIIPSSIVLTVVGAALLWFGWFGFNAGSQLAADGIAANAFIVTNTSAAFGAISWIIIEWIFAKHPTMLGAASGAVAGLVAITPAAGFVSVPASILFGLLSGVTGFLGIFVLKSKLKYDDSLDAFGVHGLCGVLGALLTGIFANPEINSIGKGLLYGNPKQLWIQFISIVVTIVYSGIITIILFYITKLFVPVRVDEESEIRGLDETEHGERGFNI</sequence>
<feature type="transmembrane region" description="Helical" evidence="8">
    <location>
        <begin position="117"/>
        <end position="137"/>
    </location>
</feature>
<feature type="transmembrane region" description="Helical" evidence="8">
    <location>
        <begin position="149"/>
        <end position="171"/>
    </location>
</feature>
<dbReference type="RefSeq" id="WP_013450303.1">
    <property type="nucleotide sequence ID" value="NC_014758.1"/>
</dbReference>
<keyword evidence="9" id="KW-0732">Signal</keyword>
<dbReference type="NCBIfam" id="TIGR00836">
    <property type="entry name" value="amt"/>
    <property type="match status" value="1"/>
</dbReference>
<keyword evidence="5 8" id="KW-1133">Transmembrane helix</keyword>
<evidence type="ECO:0000256" key="1">
    <source>
        <dbReference type="ARBA" id="ARBA00004141"/>
    </source>
</evidence>
<dbReference type="GO" id="GO:0008519">
    <property type="term" value="F:ammonium channel activity"/>
    <property type="evidence" value="ECO:0007669"/>
    <property type="project" value="InterPro"/>
</dbReference>
<feature type="transmembrane region" description="Helical" evidence="8">
    <location>
        <begin position="307"/>
        <end position="324"/>
    </location>
</feature>
<feature type="transmembrane region" description="Helical" evidence="8">
    <location>
        <begin position="375"/>
        <end position="398"/>
    </location>
</feature>
<dbReference type="PANTHER" id="PTHR43029:SF10">
    <property type="entry name" value="AMMONIUM TRANSPORTER MEP2"/>
    <property type="match status" value="1"/>
</dbReference>
<dbReference type="STRING" id="768670.Calni_0173"/>
<dbReference type="AlphaFoldDB" id="E4TJ50"/>
<dbReference type="PANTHER" id="PTHR43029">
    <property type="entry name" value="AMMONIUM TRANSPORTER MEP2"/>
    <property type="match status" value="1"/>
</dbReference>
<dbReference type="Gene3D" id="1.10.3430.10">
    <property type="entry name" value="Ammonium transporter AmtB like domains"/>
    <property type="match status" value="1"/>
</dbReference>
<gene>
    <name evidence="11" type="ordered locus">Calni_0173</name>
</gene>
<protein>
    <recommendedName>
        <fullName evidence="8">Ammonium transporter</fullName>
    </recommendedName>
</protein>
<feature type="transmembrane region" description="Helical" evidence="8">
    <location>
        <begin position="336"/>
        <end position="355"/>
    </location>
</feature>
<evidence type="ECO:0000256" key="8">
    <source>
        <dbReference type="RuleBase" id="RU362002"/>
    </source>
</evidence>
<dbReference type="InterPro" id="IPR018047">
    <property type="entry name" value="Ammonium_transpt_CS"/>
</dbReference>
<evidence type="ECO:0000256" key="2">
    <source>
        <dbReference type="ARBA" id="ARBA00005887"/>
    </source>
</evidence>
<dbReference type="InterPro" id="IPR024041">
    <property type="entry name" value="NH4_transpt_AmtB-like_dom"/>
</dbReference>
<evidence type="ECO:0000313" key="11">
    <source>
        <dbReference type="EMBL" id="ADR18086.1"/>
    </source>
</evidence>
<dbReference type="EMBL" id="CP002347">
    <property type="protein sequence ID" value="ADR18086.1"/>
    <property type="molecule type" value="Genomic_DNA"/>
</dbReference>
<keyword evidence="6 8" id="KW-0472">Membrane</keyword>
<reference evidence="11 12" key="1">
    <citation type="journal article" date="2011" name="Stand. Genomic Sci.">
        <title>Complete genome sequence of Calditerrivibrio nitroreducens type strain (Yu37-1).</title>
        <authorList>
            <person name="Pitluck S."/>
            <person name="Sikorski J."/>
            <person name="Zeytun A."/>
            <person name="Lapidus A."/>
            <person name="Nolan M."/>
            <person name="Lucas S."/>
            <person name="Hammon N."/>
            <person name="Deshpande S."/>
            <person name="Cheng J.F."/>
            <person name="Tapia R."/>
            <person name="Han C."/>
            <person name="Goodwin L."/>
            <person name="Liolios K."/>
            <person name="Pagani I."/>
            <person name="Ivanova N."/>
            <person name="Mavromatis K."/>
            <person name="Pati A."/>
            <person name="Chen A."/>
            <person name="Palaniappan K."/>
            <person name="Hauser L."/>
            <person name="Chang Y.J."/>
            <person name="Jeffries C.D."/>
            <person name="Detter J.C."/>
            <person name="Brambilla E."/>
            <person name="Djao O.D."/>
            <person name="Rohde M."/>
            <person name="Spring S."/>
            <person name="Goker M."/>
            <person name="Woyke T."/>
            <person name="Bristow J."/>
            <person name="Eisen J.A."/>
            <person name="Markowitz V."/>
            <person name="Hugenholtz P."/>
            <person name="Kyrpides N.C."/>
            <person name="Klenk H.P."/>
            <person name="Land M."/>
        </authorList>
    </citation>
    <scope>NUCLEOTIDE SEQUENCE [LARGE SCALE GENOMIC DNA]</scope>
    <source>
        <strain evidence="12">DSM 19672 / NBRC 101217 / Yu37-1</strain>
    </source>
</reference>
<feature type="domain" description="Ammonium transporter AmtB-like" evidence="10">
    <location>
        <begin position="32"/>
        <end position="425"/>
    </location>
</feature>
<feature type="chain" id="PRO_5003189552" description="Ammonium transporter" evidence="9">
    <location>
        <begin position="21"/>
        <end position="428"/>
    </location>
</feature>
<feature type="transmembrane region" description="Helical" evidence="8">
    <location>
        <begin position="30"/>
        <end position="53"/>
    </location>
</feature>
<dbReference type="InterPro" id="IPR001905">
    <property type="entry name" value="Ammonium_transpt"/>
</dbReference>
<evidence type="ECO:0000256" key="3">
    <source>
        <dbReference type="ARBA" id="ARBA00022448"/>
    </source>
</evidence>
<dbReference type="OrthoDB" id="9814202at2"/>
<dbReference type="Pfam" id="PF00909">
    <property type="entry name" value="Ammonium_transp"/>
    <property type="match status" value="1"/>
</dbReference>
<dbReference type="SUPFAM" id="SSF111352">
    <property type="entry name" value="Ammonium transporter"/>
    <property type="match status" value="1"/>
</dbReference>
<keyword evidence="4 8" id="KW-0812">Transmembrane</keyword>
<evidence type="ECO:0000256" key="9">
    <source>
        <dbReference type="SAM" id="SignalP"/>
    </source>
</evidence>
<feature type="transmembrane region" description="Helical" evidence="8">
    <location>
        <begin position="215"/>
        <end position="236"/>
    </location>
</feature>
<feature type="signal peptide" evidence="9">
    <location>
        <begin position="1"/>
        <end position="20"/>
    </location>
</feature>
<evidence type="ECO:0000256" key="5">
    <source>
        <dbReference type="ARBA" id="ARBA00022989"/>
    </source>
</evidence>
<feature type="transmembrane region" description="Helical" evidence="8">
    <location>
        <begin position="248"/>
        <end position="269"/>
    </location>
</feature>
<keyword evidence="12" id="KW-1185">Reference proteome</keyword>
<evidence type="ECO:0000313" key="12">
    <source>
        <dbReference type="Proteomes" id="UP000007039"/>
    </source>
</evidence>
<dbReference type="KEGG" id="cni:Calni_0173"/>
<keyword evidence="3 8" id="KW-0813">Transport</keyword>
<dbReference type="PROSITE" id="PS01219">
    <property type="entry name" value="AMMONIUM_TRANSP"/>
    <property type="match status" value="1"/>
</dbReference>
<feature type="transmembrane region" description="Helical" evidence="8">
    <location>
        <begin position="183"/>
        <end position="203"/>
    </location>
</feature>
<evidence type="ECO:0000259" key="10">
    <source>
        <dbReference type="Pfam" id="PF00909"/>
    </source>
</evidence>
<dbReference type="Proteomes" id="UP000007039">
    <property type="component" value="Chromosome"/>
</dbReference>
<evidence type="ECO:0000256" key="7">
    <source>
        <dbReference type="ARBA" id="ARBA00023177"/>
    </source>
</evidence>